<organism evidence="2 3">
    <name type="scientific">Actinacidiphila guanduensis</name>
    <dbReference type="NCBI Taxonomy" id="310781"/>
    <lineage>
        <taxon>Bacteria</taxon>
        <taxon>Bacillati</taxon>
        <taxon>Actinomycetota</taxon>
        <taxon>Actinomycetes</taxon>
        <taxon>Kitasatosporales</taxon>
        <taxon>Streptomycetaceae</taxon>
        <taxon>Actinacidiphila</taxon>
    </lineage>
</organism>
<evidence type="ECO:0000313" key="2">
    <source>
        <dbReference type="EMBL" id="SDO83462.1"/>
    </source>
</evidence>
<dbReference type="Pfam" id="PF11209">
    <property type="entry name" value="LmeA"/>
    <property type="match status" value="1"/>
</dbReference>
<evidence type="ECO:0008006" key="4">
    <source>
        <dbReference type="Google" id="ProtNLM"/>
    </source>
</evidence>
<name>A0A1H0MSU2_9ACTN</name>
<evidence type="ECO:0000313" key="3">
    <source>
        <dbReference type="Proteomes" id="UP000199341"/>
    </source>
</evidence>
<evidence type="ECO:0000256" key="1">
    <source>
        <dbReference type="SAM" id="Phobius"/>
    </source>
</evidence>
<dbReference type="InterPro" id="IPR021373">
    <property type="entry name" value="DUF2993"/>
</dbReference>
<dbReference type="RefSeq" id="WP_093787059.1">
    <property type="nucleotide sequence ID" value="NZ_FNIE01000013.1"/>
</dbReference>
<proteinExistence type="predicted"/>
<keyword evidence="3" id="KW-1185">Reference proteome</keyword>
<dbReference type="Proteomes" id="UP000199341">
    <property type="component" value="Unassembled WGS sequence"/>
</dbReference>
<protein>
    <recommendedName>
        <fullName evidence="4">DUF2993 domain-containing protein</fullName>
    </recommendedName>
</protein>
<dbReference type="STRING" id="310781.SAMN05216259_11381"/>
<reference evidence="2 3" key="1">
    <citation type="submission" date="2016-10" db="EMBL/GenBank/DDBJ databases">
        <authorList>
            <person name="de Groot N.N."/>
        </authorList>
    </citation>
    <scope>NUCLEOTIDE SEQUENCE [LARGE SCALE GENOMIC DNA]</scope>
    <source>
        <strain evidence="2 3">CGMCC 4.2022</strain>
    </source>
</reference>
<keyword evidence="1" id="KW-0472">Membrane</keyword>
<sequence length="252" mass="25709">MSDVPNRPIRRFPPLRRKPLVVTASALAGACVLALLADVALEHTARERIVRAAACKLRPAGRVSARLDGSLAGLRLLTGEVGSVHIEAEDVRRQGMDLSVAADLYHVTTKGRTSGGTATATLSYAALGNRIGDGMAGLRPQSDGHGGLLLTGTISGVPLPVTVHTGLTAAGDRLTVTPTDVSVLGEDFPVAHLAANPTTSRLAGKLAPRTVAIPQLPSGVRLTGVHTAPDGVELALSLPRSIAGAGNSTCAA</sequence>
<dbReference type="EMBL" id="FNIE01000013">
    <property type="protein sequence ID" value="SDO83462.1"/>
    <property type="molecule type" value="Genomic_DNA"/>
</dbReference>
<dbReference type="AlphaFoldDB" id="A0A1H0MSU2"/>
<gene>
    <name evidence="2" type="ORF">SAMN05216259_11381</name>
</gene>
<feature type="transmembrane region" description="Helical" evidence="1">
    <location>
        <begin position="20"/>
        <end position="41"/>
    </location>
</feature>
<dbReference type="PROSITE" id="PS51257">
    <property type="entry name" value="PROKAR_LIPOPROTEIN"/>
    <property type="match status" value="1"/>
</dbReference>
<keyword evidence="1" id="KW-0812">Transmembrane</keyword>
<dbReference type="OrthoDB" id="4226450at2"/>
<accession>A0A1H0MSU2</accession>
<keyword evidence="1" id="KW-1133">Transmembrane helix</keyword>